<organism evidence="2 3">
    <name type="scientific">Portibacter lacus</name>
    <dbReference type="NCBI Taxonomy" id="1099794"/>
    <lineage>
        <taxon>Bacteria</taxon>
        <taxon>Pseudomonadati</taxon>
        <taxon>Bacteroidota</taxon>
        <taxon>Saprospiria</taxon>
        <taxon>Saprospirales</taxon>
        <taxon>Haliscomenobacteraceae</taxon>
        <taxon>Portibacter</taxon>
    </lineage>
</organism>
<comment type="caution">
    <text evidence="2">The sequence shown here is derived from an EMBL/GenBank/DDBJ whole genome shotgun (WGS) entry which is preliminary data.</text>
</comment>
<dbReference type="InterPro" id="IPR052384">
    <property type="entry name" value="TMTC_O-mannosyltransferase"/>
</dbReference>
<dbReference type="PANTHER" id="PTHR44216">
    <property type="entry name" value="PROTEIN O-MANNOSYL-TRANSFERASE TMTC2"/>
    <property type="match status" value="1"/>
</dbReference>
<dbReference type="SMART" id="SM00028">
    <property type="entry name" value="TPR"/>
    <property type="match status" value="5"/>
</dbReference>
<evidence type="ECO:0000313" key="3">
    <source>
        <dbReference type="Proteomes" id="UP001156666"/>
    </source>
</evidence>
<dbReference type="PANTHER" id="PTHR44216:SF3">
    <property type="entry name" value="PROTEIN O-MANNOSYL-TRANSFERASE TMTC2"/>
    <property type="match status" value="1"/>
</dbReference>
<dbReference type="Gene3D" id="1.25.40.10">
    <property type="entry name" value="Tetratricopeptide repeat domain"/>
    <property type="match status" value="3"/>
</dbReference>
<proteinExistence type="predicted"/>
<keyword evidence="3" id="KW-1185">Reference proteome</keyword>
<accession>A0AA37SSC3</accession>
<dbReference type="InterPro" id="IPR019734">
    <property type="entry name" value="TPR_rpt"/>
</dbReference>
<name>A0AA37SSC3_9BACT</name>
<dbReference type="PROSITE" id="PS50005">
    <property type="entry name" value="TPR"/>
    <property type="match status" value="1"/>
</dbReference>
<dbReference type="EMBL" id="BSOH01000027">
    <property type="protein sequence ID" value="GLR19087.1"/>
    <property type="molecule type" value="Genomic_DNA"/>
</dbReference>
<reference evidence="2" key="1">
    <citation type="journal article" date="2014" name="Int. J. Syst. Evol. Microbiol.">
        <title>Complete genome sequence of Corynebacterium casei LMG S-19264T (=DSM 44701T), isolated from a smear-ripened cheese.</title>
        <authorList>
            <consortium name="US DOE Joint Genome Institute (JGI-PGF)"/>
            <person name="Walter F."/>
            <person name="Albersmeier A."/>
            <person name="Kalinowski J."/>
            <person name="Ruckert C."/>
        </authorList>
    </citation>
    <scope>NUCLEOTIDE SEQUENCE</scope>
    <source>
        <strain evidence="2">NBRC 108769</strain>
    </source>
</reference>
<sequence length="664" mass="76185">MDEGFTYLETGKYSQAEVFFKEILADYPENKTARICYGRAIGLNNNAEKANEVFAELLAEHPDDLEVQLNYGESLLWNNSFSKAKSYYTDLVEDNPSSFPALLGYANTLSNLKEFENALVYVNKALEVLPGNPNALTSKKYIYLGYAYQNQQQQNYEEAEALLLENLELFEMDTETMLNLGNLYIIADQLDKAKSTYSKIAEMPESQLKGLNGLALVAHLDGKDKEALVISEQAIEALNTTQEETITNQTQERYIQSLIWNNKYKEADAQIQQLVEIKPDENWVLALRATLNIYKSDFKKSVKDYEQILDNEKKSFDGNLGNANALKALGYYNDAYRYADSTLVYYENQKDATAFIQDLNTRFTTFLESKASYTFDNGDNIAYALQNTVEVPLSTKLSLMSNFGYRNTSNEITVNEATSSNVSLGFSYQLANNLTFKGSSGVSSANAKTQNYAQLLTDVSFHIIPYKLQILDVGYKREIQSFNAELLDREIVMNNFYANYNMSTNFKLGWYSQYYYTLQNDDNTRNLFFTSLYYNLLKKPSLKAGLNYQYITFSKQLPTIYFSPKKFNAVEIFMNIISDEVVVKPKEWFYEFTAATGYQFIEESDQQWTYRLQGKLGYKVNKRFLVNLYGTHSNIASATAAGFTFTELGLRLKWYLFETPFFRK</sequence>
<feature type="repeat" description="TPR" evidence="1">
    <location>
        <begin position="174"/>
        <end position="207"/>
    </location>
</feature>
<gene>
    <name evidence="2" type="ORF">GCM10007940_37030</name>
</gene>
<dbReference type="SUPFAM" id="SSF48452">
    <property type="entry name" value="TPR-like"/>
    <property type="match status" value="2"/>
</dbReference>
<evidence type="ECO:0000256" key="1">
    <source>
        <dbReference type="PROSITE-ProRule" id="PRU00339"/>
    </source>
</evidence>
<dbReference type="AlphaFoldDB" id="A0AA37SSC3"/>
<reference evidence="2" key="2">
    <citation type="submission" date="2023-01" db="EMBL/GenBank/DDBJ databases">
        <title>Draft genome sequence of Portibacter lacus strain NBRC 108769.</title>
        <authorList>
            <person name="Sun Q."/>
            <person name="Mori K."/>
        </authorList>
    </citation>
    <scope>NUCLEOTIDE SEQUENCE</scope>
    <source>
        <strain evidence="2">NBRC 108769</strain>
    </source>
</reference>
<dbReference type="InterPro" id="IPR011990">
    <property type="entry name" value="TPR-like_helical_dom_sf"/>
</dbReference>
<keyword evidence="1" id="KW-0802">TPR repeat</keyword>
<evidence type="ECO:0008006" key="4">
    <source>
        <dbReference type="Google" id="ProtNLM"/>
    </source>
</evidence>
<dbReference type="Proteomes" id="UP001156666">
    <property type="component" value="Unassembled WGS sequence"/>
</dbReference>
<dbReference type="GO" id="GO:0035269">
    <property type="term" value="P:protein O-linked glycosylation via mannose"/>
    <property type="evidence" value="ECO:0007669"/>
    <property type="project" value="TreeGrafter"/>
</dbReference>
<dbReference type="Pfam" id="PF14559">
    <property type="entry name" value="TPR_19"/>
    <property type="match status" value="1"/>
</dbReference>
<dbReference type="GO" id="GO:0000030">
    <property type="term" value="F:mannosyltransferase activity"/>
    <property type="evidence" value="ECO:0007669"/>
    <property type="project" value="TreeGrafter"/>
</dbReference>
<evidence type="ECO:0000313" key="2">
    <source>
        <dbReference type="EMBL" id="GLR19087.1"/>
    </source>
</evidence>
<protein>
    <recommendedName>
        <fullName evidence="4">Tetratricopeptide repeat protein</fullName>
    </recommendedName>
</protein>